<evidence type="ECO:0000313" key="5">
    <source>
        <dbReference type="Proteomes" id="UP000324595"/>
    </source>
</evidence>
<dbReference type="AlphaFoldDB" id="A0A5D3YP09"/>
<keyword evidence="2" id="KW-1133">Transmembrane helix</keyword>
<evidence type="ECO:0000256" key="2">
    <source>
        <dbReference type="SAM" id="Phobius"/>
    </source>
</evidence>
<protein>
    <submittedName>
        <fullName evidence="4">Uncharacterized membrane protein YhaH, DUF805 family</fullName>
    </submittedName>
</protein>
<feature type="transmembrane region" description="Helical" evidence="2">
    <location>
        <begin position="138"/>
        <end position="157"/>
    </location>
</feature>
<keyword evidence="5" id="KW-1185">Reference proteome</keyword>
<feature type="compositionally biased region" description="Polar residues" evidence="1">
    <location>
        <begin position="180"/>
        <end position="189"/>
    </location>
</feature>
<proteinExistence type="predicted"/>
<dbReference type="GO" id="GO:0005886">
    <property type="term" value="C:plasma membrane"/>
    <property type="evidence" value="ECO:0007669"/>
    <property type="project" value="TreeGrafter"/>
</dbReference>
<dbReference type="InterPro" id="IPR008523">
    <property type="entry name" value="DUF805"/>
</dbReference>
<dbReference type="InterPro" id="IPR018649">
    <property type="entry name" value="SHOCT"/>
</dbReference>
<dbReference type="OrthoDB" id="9812349at2"/>
<evidence type="ECO:0000259" key="3">
    <source>
        <dbReference type="Pfam" id="PF09851"/>
    </source>
</evidence>
<evidence type="ECO:0000313" key="4">
    <source>
        <dbReference type="EMBL" id="TYP95432.1"/>
    </source>
</evidence>
<keyword evidence="2" id="KW-0472">Membrane</keyword>
<dbReference type="PANTHER" id="PTHR34980">
    <property type="entry name" value="INNER MEMBRANE PROTEIN-RELATED-RELATED"/>
    <property type="match status" value="1"/>
</dbReference>
<gene>
    <name evidence="4" type="ORF">LX73_0736</name>
</gene>
<sequence length="240" mass="27188">MKCENCGENIPLWQTEYNLDGITVCFDCYSNNYEDIKYRAKQKGKTKKKKVVTTNSENETNSYSDDDFFSTNGRIRRSTYFFRTLFLAIPFTIISLIPQSSQEPGPAILFILVAIGFGILQIIQAIKRLHDIDLGGEYILLSFIPIVNLIFGLYILFKEGTSGPNQYGEDPKKNERTSENKLNSSASNLKETISNKMQSSTNENTQNHGLDDLEKLADLKDKGIITEEEFVAKKKQILGL</sequence>
<dbReference type="Proteomes" id="UP000324595">
    <property type="component" value="Unassembled WGS sequence"/>
</dbReference>
<keyword evidence="2" id="KW-0812">Transmembrane</keyword>
<name>A0A5D3YP09_9BACT</name>
<evidence type="ECO:0000256" key="1">
    <source>
        <dbReference type="SAM" id="MobiDB-lite"/>
    </source>
</evidence>
<dbReference type="EMBL" id="VNHY01000001">
    <property type="protein sequence ID" value="TYP95432.1"/>
    <property type="molecule type" value="Genomic_DNA"/>
</dbReference>
<feature type="transmembrane region" description="Helical" evidence="2">
    <location>
        <begin position="80"/>
        <end position="101"/>
    </location>
</feature>
<feature type="compositionally biased region" description="Basic and acidic residues" evidence="1">
    <location>
        <begin position="169"/>
        <end position="179"/>
    </location>
</feature>
<feature type="region of interest" description="Disordered" evidence="1">
    <location>
        <begin position="164"/>
        <end position="189"/>
    </location>
</feature>
<dbReference type="RefSeq" id="WP_148898101.1">
    <property type="nucleotide sequence ID" value="NZ_VNHY01000001.1"/>
</dbReference>
<accession>A0A5D3YP09</accession>
<feature type="domain" description="SHOCT" evidence="3">
    <location>
        <begin position="212"/>
        <end position="238"/>
    </location>
</feature>
<reference evidence="4 5" key="1">
    <citation type="submission" date="2019-07" db="EMBL/GenBank/DDBJ databases">
        <title>Genomic Encyclopedia of Archaeal and Bacterial Type Strains, Phase II (KMG-II): from individual species to whole genera.</title>
        <authorList>
            <person name="Goeker M."/>
        </authorList>
    </citation>
    <scope>NUCLEOTIDE SEQUENCE [LARGE SCALE GENOMIC DNA]</scope>
    <source>
        <strain evidence="4 5">DSM 21935</strain>
    </source>
</reference>
<comment type="caution">
    <text evidence="4">The sequence shown here is derived from an EMBL/GenBank/DDBJ whole genome shotgun (WGS) entry which is preliminary data.</text>
</comment>
<feature type="transmembrane region" description="Helical" evidence="2">
    <location>
        <begin position="107"/>
        <end position="126"/>
    </location>
</feature>
<dbReference type="Pfam" id="PF09851">
    <property type="entry name" value="SHOCT"/>
    <property type="match status" value="1"/>
</dbReference>
<organism evidence="4 5">
    <name type="scientific">Fodinibius salinus</name>
    <dbReference type="NCBI Taxonomy" id="860790"/>
    <lineage>
        <taxon>Bacteria</taxon>
        <taxon>Pseudomonadati</taxon>
        <taxon>Balneolota</taxon>
        <taxon>Balneolia</taxon>
        <taxon>Balneolales</taxon>
        <taxon>Balneolaceae</taxon>
        <taxon>Fodinibius</taxon>
    </lineage>
</organism>
<dbReference type="Pfam" id="PF05656">
    <property type="entry name" value="DUF805"/>
    <property type="match status" value="1"/>
</dbReference>